<dbReference type="Proteomes" id="UP000034392">
    <property type="component" value="Chromosome"/>
</dbReference>
<organism evidence="1 2">
    <name type="scientific">Croceibacterium atlanticum</name>
    <dbReference type="NCBI Taxonomy" id="1267766"/>
    <lineage>
        <taxon>Bacteria</taxon>
        <taxon>Pseudomonadati</taxon>
        <taxon>Pseudomonadota</taxon>
        <taxon>Alphaproteobacteria</taxon>
        <taxon>Sphingomonadales</taxon>
        <taxon>Erythrobacteraceae</taxon>
        <taxon>Croceibacterium</taxon>
    </lineage>
</organism>
<sequence length="367" mass="40373">MSARLETGGIPQLHALTGIRGIAAWLVVLYHMRLNLADLLPADAITLLGKGYLAVDLFFMLSGFVMWLNYAGRLRGGGFGQLPHFWWKRFARVWPLHISILAVLVAFALALQMTGRDASAYPFAELPLHVLLVQNWGFTDDLSWNHPAWSISTELAAYLLFPFFVLALRWEKLPSAALIATALLLAAALYLTFAFAGEASLGDAITRLGVWRCLAEFLIGTMICNLWLRWRDVQGAAPICLAVGTGLLVLGMVIGLAETAFLPLVFALMLLALALDRGPVARLLGAPTLRWLGDVSYATYLAHVPLLIAFKIAFVGDDLQLSWPEVALYAALLLVLSGVLYHWLEKPAQAWLNAHAPRIATRPRLRA</sequence>
<name>A0A0F7KWI1_9SPHN</name>
<proteinExistence type="predicted"/>
<evidence type="ECO:0000313" key="1">
    <source>
        <dbReference type="EMBL" id="AKH43135.1"/>
    </source>
</evidence>
<dbReference type="InterPro" id="IPR050879">
    <property type="entry name" value="Acyltransferase_3"/>
</dbReference>
<dbReference type="PANTHER" id="PTHR23028">
    <property type="entry name" value="ACETYLTRANSFERASE"/>
    <property type="match status" value="1"/>
</dbReference>
<reference evidence="1" key="1">
    <citation type="submission" date="2015-05" db="EMBL/GenBank/DDBJ databases">
        <title>The complete genome of Altererythrobacter atlanticus strain 26DY36.</title>
        <authorList>
            <person name="Wu Y.-H."/>
            <person name="Cheng H."/>
            <person name="Wu X.-W."/>
        </authorList>
    </citation>
    <scope>NUCLEOTIDE SEQUENCE [LARGE SCALE GENOMIC DNA]</scope>
    <source>
        <strain evidence="1">26DY36</strain>
    </source>
</reference>
<dbReference type="PANTHER" id="PTHR23028:SF53">
    <property type="entry name" value="ACYL_TRANSF_3 DOMAIN-CONTAINING PROTEIN"/>
    <property type="match status" value="1"/>
</dbReference>
<dbReference type="OrthoDB" id="9796461at2"/>
<dbReference type="GO" id="GO:0016020">
    <property type="term" value="C:membrane"/>
    <property type="evidence" value="ECO:0007669"/>
    <property type="project" value="TreeGrafter"/>
</dbReference>
<dbReference type="KEGG" id="aay:WYH_02101"/>
<dbReference type="STRING" id="1267766.WYH_02101"/>
<dbReference type="Pfam" id="PF01757">
    <property type="entry name" value="Acyl_transf_3"/>
    <property type="match status" value="1"/>
</dbReference>
<gene>
    <name evidence="1" type="primary">oatA_2</name>
    <name evidence="1" type="ORF">WYH_02101</name>
</gene>
<dbReference type="GO" id="GO:0016747">
    <property type="term" value="F:acyltransferase activity, transferring groups other than amino-acyl groups"/>
    <property type="evidence" value="ECO:0007669"/>
    <property type="project" value="InterPro"/>
</dbReference>
<protein>
    <submittedName>
        <fullName evidence="1">O-acetyltransferase OatA</fullName>
        <ecNumber evidence="1">2.3.1.-</ecNumber>
    </submittedName>
</protein>
<evidence type="ECO:0000313" key="2">
    <source>
        <dbReference type="Proteomes" id="UP000034392"/>
    </source>
</evidence>
<keyword evidence="1" id="KW-0012">Acyltransferase</keyword>
<dbReference type="RefSeq" id="WP_046903770.1">
    <property type="nucleotide sequence ID" value="NZ_CP011452.2"/>
</dbReference>
<dbReference type="PATRIC" id="fig|1267766.3.peg.2126"/>
<dbReference type="GO" id="GO:0009103">
    <property type="term" value="P:lipopolysaccharide biosynthetic process"/>
    <property type="evidence" value="ECO:0007669"/>
    <property type="project" value="TreeGrafter"/>
</dbReference>
<keyword evidence="1" id="KW-0808">Transferase</keyword>
<dbReference type="EMBL" id="CP011452">
    <property type="protein sequence ID" value="AKH43135.1"/>
    <property type="molecule type" value="Genomic_DNA"/>
</dbReference>
<keyword evidence="2" id="KW-1185">Reference proteome</keyword>
<dbReference type="AlphaFoldDB" id="A0A0F7KWI1"/>
<dbReference type="InterPro" id="IPR002656">
    <property type="entry name" value="Acyl_transf_3_dom"/>
</dbReference>
<dbReference type="EC" id="2.3.1.-" evidence="1"/>
<accession>A0A0F7KWI1</accession>